<dbReference type="RefSeq" id="XP_682484.1">
    <property type="nucleotide sequence ID" value="XM_677392.1"/>
</dbReference>
<dbReference type="InParanoid" id="Q5AR65"/>
<evidence type="ECO:0000313" key="1">
    <source>
        <dbReference type="EMBL" id="CBF82308.1"/>
    </source>
</evidence>
<reference evidence="2" key="2">
    <citation type="journal article" date="2009" name="Fungal Genet. Biol.">
        <title>The 2008 update of the Aspergillus nidulans genome annotation: a community effort.</title>
        <authorList>
            <person name="Wortman J.R."/>
            <person name="Gilsenan J.M."/>
            <person name="Joardar V."/>
            <person name="Deegan J."/>
            <person name="Clutterbuck J."/>
            <person name="Andersen M.R."/>
            <person name="Archer D."/>
            <person name="Bencina M."/>
            <person name="Braus G."/>
            <person name="Coutinho P."/>
            <person name="von Dohren H."/>
            <person name="Doonan J."/>
            <person name="Driessen A.J."/>
            <person name="Durek P."/>
            <person name="Espeso E."/>
            <person name="Fekete E."/>
            <person name="Flipphi M."/>
            <person name="Estrada C.G."/>
            <person name="Geysens S."/>
            <person name="Goldman G."/>
            <person name="de Groot P.W."/>
            <person name="Hansen K."/>
            <person name="Harris S.D."/>
            <person name="Heinekamp T."/>
            <person name="Helmstaedt K."/>
            <person name="Henrissat B."/>
            <person name="Hofmann G."/>
            <person name="Homan T."/>
            <person name="Horio T."/>
            <person name="Horiuchi H."/>
            <person name="James S."/>
            <person name="Jones M."/>
            <person name="Karaffa L."/>
            <person name="Karanyi Z."/>
            <person name="Kato M."/>
            <person name="Keller N."/>
            <person name="Kelly D.E."/>
            <person name="Kiel J.A."/>
            <person name="Kim J.M."/>
            <person name="van der Klei I.J."/>
            <person name="Klis F.M."/>
            <person name="Kovalchuk A."/>
            <person name="Krasevec N."/>
            <person name="Kubicek C.P."/>
            <person name="Liu B."/>
            <person name="Maccabe A."/>
            <person name="Meyer V."/>
            <person name="Mirabito P."/>
            <person name="Miskei M."/>
            <person name="Mos M."/>
            <person name="Mullins J."/>
            <person name="Nelson D.R."/>
            <person name="Nielsen J."/>
            <person name="Oakley B.R."/>
            <person name="Osmani S.A."/>
            <person name="Pakula T."/>
            <person name="Paszewski A."/>
            <person name="Paulsen I."/>
            <person name="Pilsyk S."/>
            <person name="Pocsi I."/>
            <person name="Punt P.J."/>
            <person name="Ram A.F."/>
            <person name="Ren Q."/>
            <person name="Robellet X."/>
            <person name="Robson G."/>
            <person name="Seiboth B."/>
            <person name="van Solingen P."/>
            <person name="Specht T."/>
            <person name="Sun J."/>
            <person name="Taheri-Talesh N."/>
            <person name="Takeshita N."/>
            <person name="Ussery D."/>
            <person name="vanKuyk P.A."/>
            <person name="Visser H."/>
            <person name="van de Vondervoort P.J."/>
            <person name="de Vries R.P."/>
            <person name="Walton J."/>
            <person name="Xiang X."/>
            <person name="Xiong Y."/>
            <person name="Zeng A.P."/>
            <person name="Brandt B.W."/>
            <person name="Cornell M.J."/>
            <person name="van den Hondel C.A."/>
            <person name="Visser J."/>
            <person name="Oliver S.G."/>
            <person name="Turner G."/>
        </authorList>
    </citation>
    <scope>GENOME REANNOTATION</scope>
    <source>
        <strain evidence="2">FGSC A4 / ATCC 38163 / CBS 112.46 / NRRL 194 / M139</strain>
    </source>
</reference>
<dbReference type="KEGG" id="ani:ANIA_09215"/>
<accession>Q5AR65</accession>
<evidence type="ECO:0000313" key="2">
    <source>
        <dbReference type="Proteomes" id="UP000000560"/>
    </source>
</evidence>
<keyword evidence="2" id="KW-1185">Reference proteome</keyword>
<dbReference type="EMBL" id="BN001306">
    <property type="protein sequence ID" value="CBF82308.1"/>
    <property type="molecule type" value="Genomic_DNA"/>
</dbReference>
<sequence>MAKARAPDSFSIVASNFYQLSGPTDVDQVFESSVYELTLAVGTAVLWSSLNAESSLEVACAAWLGAPLLEPTSTATNLPSFPKTFAMVQECLSCNKDPILRFIMEISARSIRYGQLYSLDRFSPVTRYHSLIFSFSLIVVQSVRS</sequence>
<name>Q5AR65_EMENI</name>
<accession>C8VJR9</accession>
<dbReference type="VEuPathDB" id="FungiDB:AN9215"/>
<organism evidence="1 2">
    <name type="scientific">Emericella nidulans (strain FGSC A4 / ATCC 38163 / CBS 112.46 / NRRL 194 / M139)</name>
    <name type="common">Aspergillus nidulans</name>
    <dbReference type="NCBI Taxonomy" id="227321"/>
    <lineage>
        <taxon>Eukaryota</taxon>
        <taxon>Fungi</taxon>
        <taxon>Dikarya</taxon>
        <taxon>Ascomycota</taxon>
        <taxon>Pezizomycotina</taxon>
        <taxon>Eurotiomycetes</taxon>
        <taxon>Eurotiomycetidae</taxon>
        <taxon>Eurotiales</taxon>
        <taxon>Aspergillaceae</taxon>
        <taxon>Aspergillus</taxon>
        <taxon>Aspergillus subgen. Nidulantes</taxon>
    </lineage>
</organism>
<gene>
    <name evidence="1" type="ORF">ANIA_09215</name>
</gene>
<dbReference type="HOGENOM" id="CLU_1786826_0_0_1"/>
<reference evidence="2" key="1">
    <citation type="journal article" date="2005" name="Nature">
        <title>Sequencing of Aspergillus nidulans and comparative analysis with A. fumigatus and A. oryzae.</title>
        <authorList>
            <person name="Galagan J.E."/>
            <person name="Calvo S.E."/>
            <person name="Cuomo C."/>
            <person name="Ma L.J."/>
            <person name="Wortman J.R."/>
            <person name="Batzoglou S."/>
            <person name="Lee S.I."/>
            <person name="Basturkmen M."/>
            <person name="Spevak C.C."/>
            <person name="Clutterbuck J."/>
            <person name="Kapitonov V."/>
            <person name="Jurka J."/>
            <person name="Scazzocchio C."/>
            <person name="Farman M."/>
            <person name="Butler J."/>
            <person name="Purcell S."/>
            <person name="Harris S."/>
            <person name="Braus G.H."/>
            <person name="Draht O."/>
            <person name="Busch S."/>
            <person name="D'Enfert C."/>
            <person name="Bouchier C."/>
            <person name="Goldman G.H."/>
            <person name="Bell-Pedersen D."/>
            <person name="Griffiths-Jones S."/>
            <person name="Doonan J.H."/>
            <person name="Yu J."/>
            <person name="Vienken K."/>
            <person name="Pain A."/>
            <person name="Freitag M."/>
            <person name="Selker E.U."/>
            <person name="Archer D.B."/>
            <person name="Penalva M.A."/>
            <person name="Oakley B.R."/>
            <person name="Momany M."/>
            <person name="Tanaka T."/>
            <person name="Kumagai T."/>
            <person name="Asai K."/>
            <person name="Machida M."/>
            <person name="Nierman W.C."/>
            <person name="Denning D.W."/>
            <person name="Caddick M."/>
            <person name="Hynes M."/>
            <person name="Paoletti M."/>
            <person name="Fischer R."/>
            <person name="Miller B."/>
            <person name="Dyer P."/>
            <person name="Sachs M.S."/>
            <person name="Osmani S.A."/>
            <person name="Birren B.W."/>
        </authorList>
    </citation>
    <scope>NUCLEOTIDE SEQUENCE [LARGE SCALE GENOMIC DNA]</scope>
    <source>
        <strain evidence="2">FGSC A4 / ATCC 38163 / CBS 112.46 / NRRL 194 / M139</strain>
    </source>
</reference>
<protein>
    <submittedName>
        <fullName evidence="1">Uncharacterized protein</fullName>
    </submittedName>
</protein>
<proteinExistence type="predicted"/>
<dbReference type="AlphaFoldDB" id="Q5AR65"/>
<dbReference type="GeneID" id="2868018"/>
<dbReference type="Proteomes" id="UP000000560">
    <property type="component" value="Chromosome VI"/>
</dbReference>